<sequence>MKVRAVWLLLTVAFVVKGLVRPSEGLLSNVSNEGVHHASDALPDVLLPSSFFNSSSSTLRNHLNIDLVLRHYRTLPLFRDGVSEEEYYQSAAYGGTSPRVRYSLWVVESSTNSNETCIGVFCPSVAAAFKYVASRVAILITQPIPEKVEVVIDITLNHSSTSACQFQLYNDSRLFYYVNLKSALLSSTMEVSCQNQRQPFFEGSLRTDILQFMAQGITFTNMTFVVNNSPLIGFFNCTLVNVKCFTLGNVDNFPPDQRHVFVLGDTYLLDSSISLRKYSYGEVRNVRKANTFQHLGDGIQITSVEVVNVYNLTTSDRFFTEDASYVIIANSLFIPRSSIYCRGTRNFILVSSRFIGTFNLPGFPIVSIYNAEHIEVYMVEVQVDSSWFQAISCSTLILRYLKVNHCLRDVVYIYSAVQASVEMSSFHNVKGTVLTFDQAVGYQVENCNFSYTTSKKSVIFITENPLSNIFDTDIPRNMIVNSTFFHNKGAVSSGIFISGIGRVFVTNCTFDESVGDSGGSIVYQSSAEENIYGSMSDMHFALSLIVEECLFRNNTVRCENCLSSAGITTNSDLILRKSEFRGGRSKYGAAIVVNEFSLFDSNRVFIDNTSIFVDNIAKFGANIYTRGRVQVIGNYSAAIATLSSQCSKISIVGITLTHLMPGQMVSISLVALDIYGNKLSTPYIPLILSGSNPDIVAVPQDLNTFNIDLYWEDRRLDDKADEDFVLTILFDQVSVTLPLTLVACKNTFVKRNFKCEDQTALISTLSVVGITAIFMALLVSILVLLYYRTKRTSKLLAKRKQAEIEMERCLIDKRMVFDEDESHQSQISIKSSSNIIVATEDIKLIKKIGEGAQGLVYHASWKGIDVAVKTVKIGDDDELDDNSEFEREAALLSSLRHPNILTFYGICVPNRAQKFMVVEYLRGGSLEKLISNCRFGKETLGLKSKINILLGIARGMRYLHGLKPQMIVHRDLKPGNILLDENLSVRVCDFGLSRAVGSNATQATMTCNIGTLLYCPPETFNDNVQEGHLSKEDRLRNATKIDVYSFAVIMWSLFFEESPYGNCNSQKMNYFKDIKKEQDSNAHTLNILSLVLKGIRPFIPFGTHEQMYEWLQEFYFTREQAYSPLVVAQCVERYMNLMKQCWNQMPSLRPSFDSIVVDLYEMETMLQ</sequence>
<dbReference type="InterPro" id="IPR051681">
    <property type="entry name" value="Ser/Thr_Kinases-Pseudokinases"/>
</dbReference>
<reference evidence="4 5" key="1">
    <citation type="journal article" date="2018" name="BMC Genomics">
        <title>The genome of Naegleria lovaniensis, the basis for a comparative approach to unravel pathogenicity factors of the human pathogenic amoeba N. fowleri.</title>
        <authorList>
            <person name="Liechti N."/>
            <person name="Schurch N."/>
            <person name="Bruggmann R."/>
            <person name="Wittwer M."/>
        </authorList>
    </citation>
    <scope>NUCLEOTIDE SEQUENCE [LARGE SCALE GENOMIC DNA]</scope>
    <source>
        <strain evidence="4 5">ATCC 30569</strain>
    </source>
</reference>
<feature type="chain" id="PRO_5041678534" description="Protein kinase domain-containing protein" evidence="2">
    <location>
        <begin position="26"/>
        <end position="1167"/>
    </location>
</feature>
<evidence type="ECO:0000259" key="3">
    <source>
        <dbReference type="PROSITE" id="PS50011"/>
    </source>
</evidence>
<dbReference type="EMBL" id="PYSW02000047">
    <property type="protein sequence ID" value="KAG2374220.1"/>
    <property type="molecule type" value="Genomic_DNA"/>
</dbReference>
<name>A0AA88GA72_NAELO</name>
<dbReference type="CDD" id="cd13999">
    <property type="entry name" value="STKc_MAP3K-like"/>
    <property type="match status" value="1"/>
</dbReference>
<organism evidence="4 5">
    <name type="scientific">Naegleria lovaniensis</name>
    <name type="common">Amoeba</name>
    <dbReference type="NCBI Taxonomy" id="51637"/>
    <lineage>
        <taxon>Eukaryota</taxon>
        <taxon>Discoba</taxon>
        <taxon>Heterolobosea</taxon>
        <taxon>Tetramitia</taxon>
        <taxon>Eutetramitia</taxon>
        <taxon>Vahlkampfiidae</taxon>
        <taxon>Naegleria</taxon>
    </lineage>
</organism>
<evidence type="ECO:0000256" key="1">
    <source>
        <dbReference type="SAM" id="Phobius"/>
    </source>
</evidence>
<accession>A0AA88GA72</accession>
<protein>
    <recommendedName>
        <fullName evidence="3">Protein kinase domain-containing protein</fullName>
    </recommendedName>
</protein>
<dbReference type="InterPro" id="IPR011050">
    <property type="entry name" value="Pectin_lyase_fold/virulence"/>
</dbReference>
<keyword evidence="1" id="KW-0472">Membrane</keyword>
<dbReference type="GO" id="GO:0004674">
    <property type="term" value="F:protein serine/threonine kinase activity"/>
    <property type="evidence" value="ECO:0007669"/>
    <property type="project" value="TreeGrafter"/>
</dbReference>
<dbReference type="InterPro" id="IPR001245">
    <property type="entry name" value="Ser-Thr/Tyr_kinase_cat_dom"/>
</dbReference>
<dbReference type="SUPFAM" id="SSF51126">
    <property type="entry name" value="Pectin lyase-like"/>
    <property type="match status" value="1"/>
</dbReference>
<comment type="caution">
    <text evidence="4">The sequence shown here is derived from an EMBL/GenBank/DDBJ whole genome shotgun (WGS) entry which is preliminary data.</text>
</comment>
<dbReference type="PANTHER" id="PTHR44329">
    <property type="entry name" value="SERINE/THREONINE-PROTEIN KINASE TNNI3K-RELATED"/>
    <property type="match status" value="1"/>
</dbReference>
<dbReference type="SMART" id="SM00220">
    <property type="entry name" value="S_TKc"/>
    <property type="match status" value="1"/>
</dbReference>
<dbReference type="PROSITE" id="PS50011">
    <property type="entry name" value="PROTEIN_KINASE_DOM"/>
    <property type="match status" value="1"/>
</dbReference>
<evidence type="ECO:0000313" key="4">
    <source>
        <dbReference type="EMBL" id="KAG2374220.1"/>
    </source>
</evidence>
<evidence type="ECO:0000256" key="2">
    <source>
        <dbReference type="SAM" id="SignalP"/>
    </source>
</evidence>
<dbReference type="GeneID" id="68103511"/>
<dbReference type="GO" id="GO:0005524">
    <property type="term" value="F:ATP binding"/>
    <property type="evidence" value="ECO:0007669"/>
    <property type="project" value="InterPro"/>
</dbReference>
<dbReference type="Pfam" id="PF07714">
    <property type="entry name" value="PK_Tyr_Ser-Thr"/>
    <property type="match status" value="1"/>
</dbReference>
<keyword evidence="1" id="KW-1133">Transmembrane helix</keyword>
<feature type="signal peptide" evidence="2">
    <location>
        <begin position="1"/>
        <end position="25"/>
    </location>
</feature>
<dbReference type="AlphaFoldDB" id="A0AA88GA72"/>
<dbReference type="Proteomes" id="UP000816034">
    <property type="component" value="Unassembled WGS sequence"/>
</dbReference>
<keyword evidence="1" id="KW-0812">Transmembrane</keyword>
<feature type="transmembrane region" description="Helical" evidence="1">
    <location>
        <begin position="760"/>
        <end position="787"/>
    </location>
</feature>
<dbReference type="InterPro" id="IPR011009">
    <property type="entry name" value="Kinase-like_dom_sf"/>
</dbReference>
<keyword evidence="2" id="KW-0732">Signal</keyword>
<dbReference type="InterPro" id="IPR008271">
    <property type="entry name" value="Ser/Thr_kinase_AS"/>
</dbReference>
<feature type="domain" description="Protein kinase" evidence="3">
    <location>
        <begin position="842"/>
        <end position="1166"/>
    </location>
</feature>
<dbReference type="RefSeq" id="XP_044543394.1">
    <property type="nucleotide sequence ID" value="XM_044686670.1"/>
</dbReference>
<gene>
    <name evidence="4" type="ORF">C9374_011057</name>
</gene>
<dbReference type="Gene3D" id="3.30.200.20">
    <property type="entry name" value="Phosphorylase Kinase, domain 1"/>
    <property type="match status" value="1"/>
</dbReference>
<dbReference type="SUPFAM" id="SSF56112">
    <property type="entry name" value="Protein kinase-like (PK-like)"/>
    <property type="match status" value="1"/>
</dbReference>
<keyword evidence="5" id="KW-1185">Reference proteome</keyword>
<dbReference type="PROSITE" id="PS00108">
    <property type="entry name" value="PROTEIN_KINASE_ST"/>
    <property type="match status" value="1"/>
</dbReference>
<evidence type="ECO:0000313" key="5">
    <source>
        <dbReference type="Proteomes" id="UP000816034"/>
    </source>
</evidence>
<dbReference type="PANTHER" id="PTHR44329:SF289">
    <property type="entry name" value="SERINE_THREONINE-PROTEIN KINASE VIK"/>
    <property type="match status" value="1"/>
</dbReference>
<dbReference type="Gene3D" id="1.10.510.10">
    <property type="entry name" value="Transferase(Phosphotransferase) domain 1"/>
    <property type="match status" value="1"/>
</dbReference>
<dbReference type="InterPro" id="IPR000719">
    <property type="entry name" value="Prot_kinase_dom"/>
</dbReference>
<proteinExistence type="predicted"/>